<sequence>MTEAVQEGEKYVQKGQKTRYARIFYLFLMFLTAVQGIPFHIETKSTRIHSRDLLTLRCGSTASEHAVERLPAGRLRPRMNFLLWKIPFLAGLLSFGCFRSVTQITYQAINWASQRTWLPTTEEQMNLQTNVVTQVVNGPVITSISVLFASLLSTTIANLHSRQVAIQRSLVWEIHHLRELQLLMDSPLAQCCLSRQQHEEAKRLIQGYRERLLSQSTNFTDPHLYIESNLRSVSYWCDSVLSHYHQMVARRPTAPPVSPEALVDQIRRISTGLLEGRVNQWTALLSLNFPFVHYLTLSVLAISILVSFIVATAQGEVLFRSDGLQSVRILWSLLIMTFAALGVLCYDLSRPFGGSYKVEDVSQ</sequence>
<comment type="caution">
    <text evidence="2">The sequence shown here is derived from an EMBL/GenBank/DDBJ whole genome shotgun (WGS) entry which is preliminary data.</text>
</comment>
<keyword evidence="1" id="KW-1133">Transmembrane helix</keyword>
<reference evidence="2 3" key="1">
    <citation type="journal article" date="2015" name="Plant Cell">
        <title>Oil accumulation by the oleaginous diatom Fistulifera solaris as revealed by the genome and transcriptome.</title>
        <authorList>
            <person name="Tanaka T."/>
            <person name="Maeda Y."/>
            <person name="Veluchamy A."/>
            <person name="Tanaka M."/>
            <person name="Abida H."/>
            <person name="Marechal E."/>
            <person name="Bowler C."/>
            <person name="Muto M."/>
            <person name="Sunaga Y."/>
            <person name="Tanaka M."/>
            <person name="Yoshino T."/>
            <person name="Taniguchi T."/>
            <person name="Fukuda Y."/>
            <person name="Nemoto M."/>
            <person name="Matsumoto M."/>
            <person name="Wong P.S."/>
            <person name="Aburatani S."/>
            <person name="Fujibuchi W."/>
        </authorList>
    </citation>
    <scope>NUCLEOTIDE SEQUENCE [LARGE SCALE GENOMIC DNA]</scope>
    <source>
        <strain evidence="2 3">JPCC DA0580</strain>
    </source>
</reference>
<name>A0A1Z5K775_FISSO</name>
<evidence type="ECO:0000313" key="3">
    <source>
        <dbReference type="Proteomes" id="UP000198406"/>
    </source>
</evidence>
<evidence type="ECO:0000256" key="1">
    <source>
        <dbReference type="SAM" id="Phobius"/>
    </source>
</evidence>
<keyword evidence="1" id="KW-0472">Membrane</keyword>
<gene>
    <name evidence="2" type="ORF">FisN_6Hh259</name>
</gene>
<feature type="transmembrane region" description="Helical" evidence="1">
    <location>
        <begin position="291"/>
        <end position="309"/>
    </location>
</feature>
<keyword evidence="3" id="KW-1185">Reference proteome</keyword>
<feature type="transmembrane region" description="Helical" evidence="1">
    <location>
        <begin position="329"/>
        <end position="348"/>
    </location>
</feature>
<organism evidence="2 3">
    <name type="scientific">Fistulifera solaris</name>
    <name type="common">Oleaginous diatom</name>
    <dbReference type="NCBI Taxonomy" id="1519565"/>
    <lineage>
        <taxon>Eukaryota</taxon>
        <taxon>Sar</taxon>
        <taxon>Stramenopiles</taxon>
        <taxon>Ochrophyta</taxon>
        <taxon>Bacillariophyta</taxon>
        <taxon>Bacillariophyceae</taxon>
        <taxon>Bacillariophycidae</taxon>
        <taxon>Naviculales</taxon>
        <taxon>Naviculaceae</taxon>
        <taxon>Fistulifera</taxon>
    </lineage>
</organism>
<dbReference type="Proteomes" id="UP000198406">
    <property type="component" value="Unassembled WGS sequence"/>
</dbReference>
<accession>A0A1Z5K775</accession>
<dbReference type="EMBL" id="BDSP01000177">
    <property type="protein sequence ID" value="GAX22012.1"/>
    <property type="molecule type" value="Genomic_DNA"/>
</dbReference>
<dbReference type="InParanoid" id="A0A1Z5K775"/>
<protein>
    <submittedName>
        <fullName evidence="2">Uncharacterized protein</fullName>
    </submittedName>
</protein>
<feature type="transmembrane region" description="Helical" evidence="1">
    <location>
        <begin position="20"/>
        <end position="41"/>
    </location>
</feature>
<dbReference type="AlphaFoldDB" id="A0A1Z5K775"/>
<feature type="transmembrane region" description="Helical" evidence="1">
    <location>
        <begin position="82"/>
        <end position="101"/>
    </location>
</feature>
<dbReference type="Pfam" id="PF14023">
    <property type="entry name" value="Bestrophin-like"/>
    <property type="match status" value="1"/>
</dbReference>
<proteinExistence type="predicted"/>
<dbReference type="OrthoDB" id="434276at2759"/>
<dbReference type="InterPro" id="IPR025333">
    <property type="entry name" value="DUF4239"/>
</dbReference>
<evidence type="ECO:0000313" key="2">
    <source>
        <dbReference type="EMBL" id="GAX22012.1"/>
    </source>
</evidence>
<keyword evidence="1" id="KW-0812">Transmembrane</keyword>